<evidence type="ECO:0000313" key="2">
    <source>
        <dbReference type="Proteomes" id="UP000826212"/>
    </source>
</evidence>
<dbReference type="Proteomes" id="UP000826212">
    <property type="component" value="Chromosome"/>
</dbReference>
<proteinExistence type="predicted"/>
<organism evidence="1 2">
    <name type="scientific">Halosquirtibacter laminarini</name>
    <dbReference type="NCBI Taxonomy" id="3374600"/>
    <lineage>
        <taxon>Bacteria</taxon>
        <taxon>Pseudomonadati</taxon>
        <taxon>Bacteroidota</taxon>
        <taxon>Bacteroidia</taxon>
        <taxon>Marinilabiliales</taxon>
        <taxon>Prolixibacteraceae</taxon>
        <taxon>Halosquirtibacter</taxon>
    </lineage>
</organism>
<accession>A0AC61NDV8</accession>
<sequence>MKLSCFKIWTLCILWIVTLGVGRAQTPTPDVTVLRGSVHRFKAAVAELSYTYKWSIRTLEGKDMNYKITSDNETTELIYFYNDGTYEISVTPTERNNGCLGETTTIVVEVGMVTQAKIIASKQDGFRNAFMGSCEETIELDGSKSSGEHLRYEWGPKKYFSNPYQSKVSFIKGNTTGTVKVWLEVVDKDGSRDREEKDVVIDPEPEVRVEGASKVLPDSWIVLDGSSSVGNNLLYFWSNKDPEADAKGKVDATDPSKLIVYNAGTYVLRVVDRNGCKSEVEYDVISNGTAPITKEDIGTTREMEYVDFQVLNNDYDLENDMDTTSLKIYNKPLHGKAEYISKNLIRYTPDEYYIGEDQFEYEICDLLGNCSTEFVKILTKAGHLTVVRGFSPNNDGINDRFRVKAITACEKSEIHIYNRFGDLVYQNNRYGLDGETSWWDGIATEGQNKGSEVNPGTYYYILKTDKYPVKKGYVYISR</sequence>
<gene>
    <name evidence="1" type="ORF">K4L44_14470</name>
</gene>
<reference evidence="1" key="1">
    <citation type="submission" date="2021-08" db="EMBL/GenBank/DDBJ databases">
        <title>Novel anaerobic bacterium isolated from sea squirt in East Sea, Republic of Korea.</title>
        <authorList>
            <person name="Nguyen T.H."/>
            <person name="Li Z."/>
            <person name="Lee Y.-J."/>
            <person name="Ko J."/>
            <person name="Kim S.-G."/>
        </authorList>
    </citation>
    <scope>NUCLEOTIDE SEQUENCE</scope>
    <source>
        <strain evidence="1">KCTC 25031</strain>
    </source>
</reference>
<keyword evidence="2" id="KW-1185">Reference proteome</keyword>
<name>A0AC61NDV8_9BACT</name>
<dbReference type="EMBL" id="CP081303">
    <property type="protein sequence ID" value="QZE13753.1"/>
    <property type="molecule type" value="Genomic_DNA"/>
</dbReference>
<protein>
    <submittedName>
        <fullName evidence="1">Gliding motility-associated C-terminal domain-containing protein</fullName>
    </submittedName>
</protein>
<evidence type="ECO:0000313" key="1">
    <source>
        <dbReference type="EMBL" id="QZE13753.1"/>
    </source>
</evidence>